<dbReference type="AlphaFoldDB" id="A0A1B6Q9H1"/>
<dbReference type="SUPFAM" id="SSF81383">
    <property type="entry name" value="F-box domain"/>
    <property type="match status" value="1"/>
</dbReference>
<dbReference type="InterPro" id="IPR036047">
    <property type="entry name" value="F-box-like_dom_sf"/>
</dbReference>
<keyword evidence="3" id="KW-1185">Reference proteome</keyword>
<dbReference type="OrthoDB" id="674437at2759"/>
<reference evidence="2 3" key="1">
    <citation type="journal article" date="2009" name="Nature">
        <title>The Sorghum bicolor genome and the diversification of grasses.</title>
        <authorList>
            <person name="Paterson A.H."/>
            <person name="Bowers J.E."/>
            <person name="Bruggmann R."/>
            <person name="Dubchak I."/>
            <person name="Grimwood J."/>
            <person name="Gundlach H."/>
            <person name="Haberer G."/>
            <person name="Hellsten U."/>
            <person name="Mitros T."/>
            <person name="Poliakov A."/>
            <person name="Schmutz J."/>
            <person name="Spannagl M."/>
            <person name="Tang H."/>
            <person name="Wang X."/>
            <person name="Wicker T."/>
            <person name="Bharti A.K."/>
            <person name="Chapman J."/>
            <person name="Feltus F.A."/>
            <person name="Gowik U."/>
            <person name="Grigoriev I.V."/>
            <person name="Lyons E."/>
            <person name="Maher C.A."/>
            <person name="Martis M."/>
            <person name="Narechania A."/>
            <person name="Otillar R.P."/>
            <person name="Penning B.W."/>
            <person name="Salamov A.A."/>
            <person name="Wang Y."/>
            <person name="Zhang L."/>
            <person name="Carpita N.C."/>
            <person name="Freeling M."/>
            <person name="Gingle A.R."/>
            <person name="Hash C.T."/>
            <person name="Keller B."/>
            <person name="Klein P."/>
            <person name="Kresovich S."/>
            <person name="McCann M.C."/>
            <person name="Ming R."/>
            <person name="Peterson D.G."/>
            <person name="Mehboob-ur-Rahman"/>
            <person name="Ware D."/>
            <person name="Westhoff P."/>
            <person name="Mayer K.F."/>
            <person name="Messing J."/>
            <person name="Rokhsar D.S."/>
        </authorList>
    </citation>
    <scope>NUCLEOTIDE SEQUENCE [LARGE SCALE GENOMIC DNA]</scope>
    <source>
        <strain evidence="3">cv. BTx623</strain>
    </source>
</reference>
<dbReference type="InParanoid" id="A0A1B6Q9H1"/>
<feature type="domain" description="F-box" evidence="1">
    <location>
        <begin position="12"/>
        <end position="52"/>
    </location>
</feature>
<dbReference type="OMA" id="PCFMELP"/>
<organism evidence="2 3">
    <name type="scientific">Sorghum bicolor</name>
    <name type="common">Sorghum</name>
    <name type="synonym">Sorghum vulgare</name>
    <dbReference type="NCBI Taxonomy" id="4558"/>
    <lineage>
        <taxon>Eukaryota</taxon>
        <taxon>Viridiplantae</taxon>
        <taxon>Streptophyta</taxon>
        <taxon>Embryophyta</taxon>
        <taxon>Tracheophyta</taxon>
        <taxon>Spermatophyta</taxon>
        <taxon>Magnoliopsida</taxon>
        <taxon>Liliopsida</taxon>
        <taxon>Poales</taxon>
        <taxon>Poaceae</taxon>
        <taxon>PACMAD clade</taxon>
        <taxon>Panicoideae</taxon>
        <taxon>Andropogonodae</taxon>
        <taxon>Andropogoneae</taxon>
        <taxon>Sorghinae</taxon>
        <taxon>Sorghum</taxon>
    </lineage>
</organism>
<dbReference type="Gene3D" id="1.20.1280.50">
    <property type="match status" value="1"/>
</dbReference>
<proteinExistence type="predicted"/>
<accession>A0A1B6Q9H1</accession>
<dbReference type="Proteomes" id="UP000000768">
    <property type="component" value="Chromosome 2"/>
</dbReference>
<evidence type="ECO:0000259" key="1">
    <source>
        <dbReference type="SMART" id="SM00256"/>
    </source>
</evidence>
<sequence length="407" mass="45850">MDNAKGTAVAGLYDDLLVEILSCVPVKDVRRSKCVSKPWCDLITDPLHRKKLPQTLEGFFHGGPGGPYSYGHFTSLSGSGKSAPPVDPSFSFLTAKLPGVERMALLDSCNGLLLFGCIQDNKFGYIVCNPATEELVTVPASSSSCPFPPQLEENYDGNDGERYAHTYLMFDPVVSSRFHLLQFWMNTSGKVEVQMVHSYSSQTRAWSDRSSKLERGEEGGGWGLWGEFIIGFMCGKALVNGLLHFVVYHVEKHENLIVAVDGEAKICRIIRWHDKHGDNIPAFIDQSQGRLHCISTDLQFEDLQFQFTELSVWVLQDYDTQEWILKHNVSCSQLFGSLSCPFNDFDIVAIHPDHNSIFLAQHWNQKLVSYYMDGKELHALWSLGEDYLYITPYIPCFMELPVLATKD</sequence>
<dbReference type="Pfam" id="PF08268">
    <property type="entry name" value="FBA_3"/>
    <property type="match status" value="1"/>
</dbReference>
<gene>
    <name evidence="2" type="ORF">SORBI_3002G058900</name>
</gene>
<dbReference type="Pfam" id="PF00646">
    <property type="entry name" value="F-box"/>
    <property type="match status" value="1"/>
</dbReference>
<protein>
    <recommendedName>
        <fullName evidence="1">F-box domain-containing protein</fullName>
    </recommendedName>
</protein>
<dbReference type="PANTHER" id="PTHR35546:SF17">
    <property type="entry name" value="RECEPTOR-LIKE KINASE-LIKE"/>
    <property type="match status" value="1"/>
</dbReference>
<evidence type="ECO:0000313" key="2">
    <source>
        <dbReference type="EMBL" id="KXG34566.1"/>
    </source>
</evidence>
<dbReference type="eggNOG" id="ENOG502R4ZB">
    <property type="taxonomic scope" value="Eukaryota"/>
</dbReference>
<reference evidence="3" key="2">
    <citation type="journal article" date="2018" name="Plant J.">
        <title>The Sorghum bicolor reference genome: improved assembly, gene annotations, a transcriptome atlas, and signatures of genome organization.</title>
        <authorList>
            <person name="McCormick R.F."/>
            <person name="Truong S.K."/>
            <person name="Sreedasyam A."/>
            <person name="Jenkins J."/>
            <person name="Shu S."/>
            <person name="Sims D."/>
            <person name="Kennedy M."/>
            <person name="Amirebrahimi M."/>
            <person name="Weers B.D."/>
            <person name="McKinley B."/>
            <person name="Mattison A."/>
            <person name="Morishige D.T."/>
            <person name="Grimwood J."/>
            <person name="Schmutz J."/>
            <person name="Mullet J.E."/>
        </authorList>
    </citation>
    <scope>NUCLEOTIDE SEQUENCE [LARGE SCALE GENOMIC DNA]</scope>
    <source>
        <strain evidence="3">cv. BTx623</strain>
    </source>
</reference>
<dbReference type="Gramene" id="KXG34566">
    <property type="protein sequence ID" value="KXG34566"/>
    <property type="gene ID" value="SORBI_3002G058900"/>
</dbReference>
<dbReference type="InterPro" id="IPR013187">
    <property type="entry name" value="F-box-assoc_dom_typ3"/>
</dbReference>
<dbReference type="EMBL" id="CM000761">
    <property type="protein sequence ID" value="KXG34566.1"/>
    <property type="molecule type" value="Genomic_DNA"/>
</dbReference>
<dbReference type="PANTHER" id="PTHR35546">
    <property type="entry name" value="F-BOX PROTEIN INTERACTION DOMAIN PROTEIN-RELATED"/>
    <property type="match status" value="1"/>
</dbReference>
<evidence type="ECO:0000313" key="3">
    <source>
        <dbReference type="Proteomes" id="UP000000768"/>
    </source>
</evidence>
<name>A0A1B6Q9H1_SORBI</name>
<dbReference type="SMART" id="SM00256">
    <property type="entry name" value="FBOX"/>
    <property type="match status" value="1"/>
</dbReference>
<dbReference type="InterPro" id="IPR001810">
    <property type="entry name" value="F-box_dom"/>
</dbReference>
<dbReference type="InterPro" id="IPR055290">
    <property type="entry name" value="At3g26010-like"/>
</dbReference>